<dbReference type="AlphaFoldDB" id="B3T4U5"/>
<dbReference type="EMBL" id="EU016604">
    <property type="protein sequence ID" value="ABZ07604.1"/>
    <property type="molecule type" value="Genomic_DNA"/>
</dbReference>
<feature type="compositionally biased region" description="Basic and acidic residues" evidence="1">
    <location>
        <begin position="60"/>
        <end position="109"/>
    </location>
</feature>
<protein>
    <submittedName>
        <fullName evidence="2">Uncharacterized protein</fullName>
    </submittedName>
</protein>
<accession>B3T4U5</accession>
<reference evidence="2" key="1">
    <citation type="journal article" date="2008" name="ISME J.">
        <title>Genomic patterns of recombination, clonal divergence and environment in marine microbial populations.</title>
        <authorList>
            <person name="Konstantinidis K.T."/>
            <person name="Delong E.F."/>
        </authorList>
    </citation>
    <scope>NUCLEOTIDE SEQUENCE</scope>
</reference>
<evidence type="ECO:0000256" key="1">
    <source>
        <dbReference type="SAM" id="MobiDB-lite"/>
    </source>
</evidence>
<evidence type="ECO:0000313" key="2">
    <source>
        <dbReference type="EMBL" id="ABZ07604.1"/>
    </source>
</evidence>
<feature type="region of interest" description="Disordered" evidence="1">
    <location>
        <begin position="47"/>
        <end position="109"/>
    </location>
</feature>
<gene>
    <name evidence="2" type="ORF">ALOHA_HF4000ANIW137K11ctg4g5</name>
</gene>
<sequence>MESIMRFNIALSALGCLCLVLPVVAAEAETEFSPALRHEPVLGQYQKFEQGAAAAPVQPHAEHDMHHDHAEHDMHHDHAGHEQHQHATQHDAGQRGDGQHDGHHRMHGE</sequence>
<proteinExistence type="predicted"/>
<organism evidence="2">
    <name type="scientific">uncultured marine microorganism HF4000_ANIW137K11</name>
    <dbReference type="NCBI Taxonomy" id="455533"/>
    <lineage>
        <taxon>unclassified sequences</taxon>
        <taxon>environmental samples</taxon>
    </lineage>
</organism>
<name>B3T4U5_9ZZZZ</name>